<proteinExistence type="predicted"/>
<dbReference type="EMBL" id="CP000283">
    <property type="protein sequence ID" value="ABE39206.1"/>
    <property type="molecule type" value="Genomic_DNA"/>
</dbReference>
<dbReference type="InterPro" id="IPR015947">
    <property type="entry name" value="PUA-like_sf"/>
</dbReference>
<evidence type="ECO:0000313" key="1">
    <source>
        <dbReference type="EMBL" id="ABE39206.1"/>
    </source>
</evidence>
<organism evidence="1 2">
    <name type="scientific">Rhodopseudomonas palustris (strain BisB5)</name>
    <dbReference type="NCBI Taxonomy" id="316057"/>
    <lineage>
        <taxon>Bacteria</taxon>
        <taxon>Pseudomonadati</taxon>
        <taxon>Pseudomonadota</taxon>
        <taxon>Alphaproteobacteria</taxon>
        <taxon>Hyphomicrobiales</taxon>
        <taxon>Nitrobacteraceae</taxon>
        <taxon>Rhodopseudomonas</taxon>
    </lineage>
</organism>
<gene>
    <name evidence="1" type="ordered locus">RPD_1971</name>
</gene>
<sequence>MATKQSNDAGFYILTVNDAYSSANVLTKVAAWDIAKGRLDANLWALYDRTRHKNDVKVGDRLLIYIGGTKRARQHFVAKSTVAHIEGPSKLKSATAVGAILGSDVYRVLTLKDTVWIEPVSIRSIFGSLSFLPKHSKWGATLMGGCKSIRREDYEIITNSGFDG</sequence>
<reference evidence="1 2" key="1">
    <citation type="submission" date="2006-03" db="EMBL/GenBank/DDBJ databases">
        <title>Complete sequence of Rhodopseudomonas palustris BisB5.</title>
        <authorList>
            <consortium name="US DOE Joint Genome Institute"/>
            <person name="Copeland A."/>
            <person name="Lucas S."/>
            <person name="Lapidus A."/>
            <person name="Barry K."/>
            <person name="Detter J.C."/>
            <person name="Glavina del Rio T."/>
            <person name="Hammon N."/>
            <person name="Israni S."/>
            <person name="Dalin E."/>
            <person name="Tice H."/>
            <person name="Pitluck S."/>
            <person name="Chain P."/>
            <person name="Malfatti S."/>
            <person name="Shin M."/>
            <person name="Vergez L."/>
            <person name="Schmutz J."/>
            <person name="Larimer F."/>
            <person name="Land M."/>
            <person name="Hauser L."/>
            <person name="Pelletier D.A."/>
            <person name="Kyrpides N."/>
            <person name="Lykidis A."/>
            <person name="Oda Y."/>
            <person name="Harwood C.S."/>
            <person name="Richardson P."/>
        </authorList>
    </citation>
    <scope>NUCLEOTIDE SEQUENCE [LARGE SCALE GENOMIC DNA]</scope>
    <source>
        <strain evidence="1 2">BisB5</strain>
    </source>
</reference>
<dbReference type="HOGENOM" id="CLU_1617727_0_0_5"/>
<protein>
    <recommendedName>
        <fullName evidence="3">EVE domain-containing protein</fullName>
    </recommendedName>
</protein>
<accession>Q139N3</accession>
<dbReference type="Gene3D" id="3.10.590.10">
    <property type="entry name" value="ph1033 like domains"/>
    <property type="match status" value="1"/>
</dbReference>
<dbReference type="KEGG" id="rpd:RPD_1971"/>
<evidence type="ECO:0008006" key="3">
    <source>
        <dbReference type="Google" id="ProtNLM"/>
    </source>
</evidence>
<name>Q139N3_RHOPS</name>
<dbReference type="SUPFAM" id="SSF88697">
    <property type="entry name" value="PUA domain-like"/>
    <property type="match status" value="1"/>
</dbReference>
<dbReference type="Proteomes" id="UP000001818">
    <property type="component" value="Chromosome"/>
</dbReference>
<dbReference type="AlphaFoldDB" id="Q139N3"/>
<evidence type="ECO:0000313" key="2">
    <source>
        <dbReference type="Proteomes" id="UP000001818"/>
    </source>
</evidence>